<sequence length="113" mass="12709">MGREKQKMKERVWVPVFLSCIHSTHASDKALVRKQCVHLIITLSHAHTNALSPFLPKILANILRHLRYPDSSVRAACAHTIVALSASHPFSSFFKPLAQALFTEQNLHSQLNC</sequence>
<dbReference type="InterPro" id="IPR057600">
    <property type="entry name" value="TORTIFOLIA1/SINE1-2_N"/>
</dbReference>
<dbReference type="PANTHER" id="PTHR31355:SF8">
    <property type="entry name" value="TORTIFOLIA1-LIKE PROTEIN 3"/>
    <property type="match status" value="1"/>
</dbReference>
<evidence type="ECO:0000313" key="2">
    <source>
        <dbReference type="EMBL" id="KAL2322296.1"/>
    </source>
</evidence>
<proteinExistence type="predicted"/>
<dbReference type="EMBL" id="JBGMDY010000009">
    <property type="protein sequence ID" value="KAL2322296.1"/>
    <property type="molecule type" value="Genomic_DNA"/>
</dbReference>
<dbReference type="PANTHER" id="PTHR31355">
    <property type="entry name" value="MICROTUBULE-ASSOCIATED PROTEIN TORTIFOLIA1"/>
    <property type="match status" value="1"/>
</dbReference>
<gene>
    <name evidence="2" type="ORF">Fmac_026675</name>
</gene>
<dbReference type="InterPro" id="IPR033337">
    <property type="entry name" value="TORTIFOLIA1/SINE1-2"/>
</dbReference>
<dbReference type="AlphaFoldDB" id="A0ABD1LFQ4"/>
<dbReference type="SUPFAM" id="SSF48371">
    <property type="entry name" value="ARM repeat"/>
    <property type="match status" value="1"/>
</dbReference>
<keyword evidence="3" id="KW-1185">Reference proteome</keyword>
<comment type="caution">
    <text evidence="2">The sequence shown here is derived from an EMBL/GenBank/DDBJ whole genome shotgun (WGS) entry which is preliminary data.</text>
</comment>
<feature type="domain" description="TORTIFOLIA1/SINE1-2 N-terminal" evidence="1">
    <location>
        <begin position="13"/>
        <end position="111"/>
    </location>
</feature>
<dbReference type="Pfam" id="PF24714">
    <property type="entry name" value="TOR1L1_N"/>
    <property type="match status" value="1"/>
</dbReference>
<protein>
    <recommendedName>
        <fullName evidence="1">TORTIFOLIA1/SINE1-2 N-terminal domain-containing protein</fullName>
    </recommendedName>
</protein>
<evidence type="ECO:0000313" key="3">
    <source>
        <dbReference type="Proteomes" id="UP001603857"/>
    </source>
</evidence>
<accession>A0ABD1LFQ4</accession>
<dbReference type="Proteomes" id="UP001603857">
    <property type="component" value="Unassembled WGS sequence"/>
</dbReference>
<dbReference type="Gene3D" id="1.25.10.10">
    <property type="entry name" value="Leucine-rich Repeat Variant"/>
    <property type="match status" value="1"/>
</dbReference>
<dbReference type="InterPro" id="IPR011989">
    <property type="entry name" value="ARM-like"/>
</dbReference>
<dbReference type="InterPro" id="IPR016024">
    <property type="entry name" value="ARM-type_fold"/>
</dbReference>
<organism evidence="2 3">
    <name type="scientific">Flemingia macrophylla</name>
    <dbReference type="NCBI Taxonomy" id="520843"/>
    <lineage>
        <taxon>Eukaryota</taxon>
        <taxon>Viridiplantae</taxon>
        <taxon>Streptophyta</taxon>
        <taxon>Embryophyta</taxon>
        <taxon>Tracheophyta</taxon>
        <taxon>Spermatophyta</taxon>
        <taxon>Magnoliopsida</taxon>
        <taxon>eudicotyledons</taxon>
        <taxon>Gunneridae</taxon>
        <taxon>Pentapetalae</taxon>
        <taxon>rosids</taxon>
        <taxon>fabids</taxon>
        <taxon>Fabales</taxon>
        <taxon>Fabaceae</taxon>
        <taxon>Papilionoideae</taxon>
        <taxon>50 kb inversion clade</taxon>
        <taxon>NPAAA clade</taxon>
        <taxon>indigoferoid/millettioid clade</taxon>
        <taxon>Phaseoleae</taxon>
        <taxon>Flemingia</taxon>
    </lineage>
</organism>
<name>A0ABD1LFQ4_9FABA</name>
<evidence type="ECO:0000259" key="1">
    <source>
        <dbReference type="Pfam" id="PF24714"/>
    </source>
</evidence>
<reference evidence="2 3" key="1">
    <citation type="submission" date="2024-08" db="EMBL/GenBank/DDBJ databases">
        <title>Insights into the chromosomal genome structure of Flemingia macrophylla.</title>
        <authorList>
            <person name="Ding Y."/>
            <person name="Zhao Y."/>
            <person name="Bi W."/>
            <person name="Wu M."/>
            <person name="Zhao G."/>
            <person name="Gong Y."/>
            <person name="Li W."/>
            <person name="Zhang P."/>
        </authorList>
    </citation>
    <scope>NUCLEOTIDE SEQUENCE [LARGE SCALE GENOMIC DNA]</scope>
    <source>
        <strain evidence="2">DYQJB</strain>
        <tissue evidence="2">Leaf</tissue>
    </source>
</reference>